<evidence type="ECO:0008006" key="4">
    <source>
        <dbReference type="Google" id="ProtNLM"/>
    </source>
</evidence>
<comment type="caution">
    <text evidence="2">The sequence shown here is derived from an EMBL/GenBank/DDBJ whole genome shotgun (WGS) entry which is preliminary data.</text>
</comment>
<feature type="signal peptide" evidence="1">
    <location>
        <begin position="1"/>
        <end position="21"/>
    </location>
</feature>
<organism evidence="2 3">
    <name type="scientific">Puccinia coronata f. sp. avenae</name>
    <dbReference type="NCBI Taxonomy" id="200324"/>
    <lineage>
        <taxon>Eukaryota</taxon>
        <taxon>Fungi</taxon>
        <taxon>Dikarya</taxon>
        <taxon>Basidiomycota</taxon>
        <taxon>Pucciniomycotina</taxon>
        <taxon>Pucciniomycetes</taxon>
        <taxon>Pucciniales</taxon>
        <taxon>Pucciniaceae</taxon>
        <taxon>Puccinia</taxon>
    </lineage>
</organism>
<dbReference type="AlphaFoldDB" id="A0A2N5UDM5"/>
<sequence length="102" mass="11739">MRIPLHTTLIWLLAPVIISAAMQAGDYVVVHVGGCRVRGHYHLSKKEVKCWKPHCTVWFPTGRYFYTCMACYGTSQDQQDAPKPACFQHPYPYTQLKSHGQW</sequence>
<dbReference type="Proteomes" id="UP000235392">
    <property type="component" value="Unassembled WGS sequence"/>
</dbReference>
<reference evidence="2 3" key="1">
    <citation type="submission" date="2017-11" db="EMBL/GenBank/DDBJ databases">
        <title>De novo assembly and phasing of dikaryotic genomes from two isolates of Puccinia coronata f. sp. avenae, the causal agent of oat crown rust.</title>
        <authorList>
            <person name="Miller M.E."/>
            <person name="Zhang Y."/>
            <person name="Omidvar V."/>
            <person name="Sperschneider J."/>
            <person name="Schwessinger B."/>
            <person name="Raley C."/>
            <person name="Palmer J.M."/>
            <person name="Garnica D."/>
            <person name="Upadhyaya N."/>
            <person name="Rathjen J."/>
            <person name="Taylor J.M."/>
            <person name="Park R.F."/>
            <person name="Dodds P.N."/>
            <person name="Hirsch C.D."/>
            <person name="Kianian S.F."/>
            <person name="Figueroa M."/>
        </authorList>
    </citation>
    <scope>NUCLEOTIDE SEQUENCE [LARGE SCALE GENOMIC DNA]</scope>
    <source>
        <strain evidence="2">12SD80</strain>
    </source>
</reference>
<keyword evidence="1" id="KW-0732">Signal</keyword>
<evidence type="ECO:0000313" key="3">
    <source>
        <dbReference type="Proteomes" id="UP000235392"/>
    </source>
</evidence>
<gene>
    <name evidence="2" type="ORF">PCASD_14451</name>
</gene>
<evidence type="ECO:0000313" key="2">
    <source>
        <dbReference type="EMBL" id="PLW35852.1"/>
    </source>
</evidence>
<name>A0A2N5UDM5_9BASI</name>
<dbReference type="EMBL" id="PGCI01000170">
    <property type="protein sequence ID" value="PLW35852.1"/>
    <property type="molecule type" value="Genomic_DNA"/>
</dbReference>
<evidence type="ECO:0000256" key="1">
    <source>
        <dbReference type="SAM" id="SignalP"/>
    </source>
</evidence>
<protein>
    <recommendedName>
        <fullName evidence="4">Secreted protein</fullName>
    </recommendedName>
</protein>
<feature type="chain" id="PRO_5014840384" description="Secreted protein" evidence="1">
    <location>
        <begin position="22"/>
        <end position="102"/>
    </location>
</feature>
<proteinExistence type="predicted"/>
<accession>A0A2N5UDM5</accession>